<keyword evidence="17" id="KW-1185">Reference proteome</keyword>
<dbReference type="InterPro" id="IPR001222">
    <property type="entry name" value="Znf_TFIIS"/>
</dbReference>
<dbReference type="GO" id="GO:0005666">
    <property type="term" value="C:RNA polymerase III complex"/>
    <property type="evidence" value="ECO:0007669"/>
    <property type="project" value="UniProtKB-ARBA"/>
</dbReference>
<evidence type="ECO:0000256" key="12">
    <source>
        <dbReference type="ARBA" id="ARBA00078854"/>
    </source>
</evidence>
<evidence type="ECO:0000256" key="10">
    <source>
        <dbReference type="ARBA" id="ARBA00044007"/>
    </source>
</evidence>
<dbReference type="GO" id="GO:0003899">
    <property type="term" value="F:DNA-directed RNA polymerase activity"/>
    <property type="evidence" value="ECO:0007669"/>
    <property type="project" value="InterPro"/>
</dbReference>
<dbReference type="InterPro" id="IPR034014">
    <property type="entry name" value="Zn_ribbon_RPC11_C"/>
</dbReference>
<dbReference type="Proteomes" id="UP000054630">
    <property type="component" value="Unassembled WGS sequence"/>
</dbReference>
<keyword evidence="5 13" id="KW-0863">Zinc-finger</keyword>
<comment type="similarity">
    <text evidence="14">Belongs to the archaeal rpoM/eukaryotic RPA12/RPB9/RPC11 RNA polymerase family.</text>
</comment>
<dbReference type="SMART" id="SM00661">
    <property type="entry name" value="RPOL9"/>
    <property type="match status" value="1"/>
</dbReference>
<dbReference type="Pfam" id="PF01096">
    <property type="entry name" value="Zn_ribbon_TFIIS"/>
    <property type="match status" value="1"/>
</dbReference>
<evidence type="ECO:0000256" key="14">
    <source>
        <dbReference type="RuleBase" id="RU003474"/>
    </source>
</evidence>
<accession>A0A0V0RLW1</accession>
<dbReference type="GO" id="GO:0006386">
    <property type="term" value="P:termination of RNA polymerase III transcription"/>
    <property type="evidence" value="ECO:0007669"/>
    <property type="project" value="TreeGrafter"/>
</dbReference>
<evidence type="ECO:0000256" key="8">
    <source>
        <dbReference type="ARBA" id="ARBA00023242"/>
    </source>
</evidence>
<dbReference type="SMART" id="SM00440">
    <property type="entry name" value="ZnF_C2C2"/>
    <property type="match status" value="1"/>
</dbReference>
<proteinExistence type="inferred from homology"/>
<comment type="function">
    <text evidence="11">Core component of RNA polymerase III (Pol III) which synthesizes small non-coding RNAs using the four ribonucleoside triphosphates as substrates. Can mediate Pol I proofreading of the nascent RNA transcript. Anchors into the Pol III active site to constantly monitor transcription fidelity, cleaves mis-incorporated 5'-ribonucleotides and restarts the transcription process. Once Pol III reaches the poly(dT) termination signal, can induce Pol III clamp opening and transcription termination. Pol III plays an important role in sensing and limiting infection by intracellular bacteria and DNA viruses. Acts as a nuclear and cytosolic DNA sensor involved in innate immune response. Can sense non-self dsDNA that serves as template for transcription into dsRNA. The non-self RNA polymerase III transcripts, such as Epstein-Barr virus-encoded RNAs (EBERs) induce type I interferon and NF-kappa-B through the RIG-I pathway.</text>
</comment>
<dbReference type="OrthoDB" id="10025005at2759"/>
<dbReference type="PROSITE" id="PS51133">
    <property type="entry name" value="ZF_TFIIS_2"/>
    <property type="match status" value="1"/>
</dbReference>
<gene>
    <name evidence="16" type="primary">Shaw</name>
    <name evidence="16" type="ORF">T07_12388</name>
</gene>
<dbReference type="FunFam" id="2.20.25.10:FF:000005">
    <property type="entry name" value="DNA-directed RNA polymerase subunit"/>
    <property type="match status" value="1"/>
</dbReference>
<evidence type="ECO:0000256" key="1">
    <source>
        <dbReference type="ARBA" id="ARBA00004123"/>
    </source>
</evidence>
<evidence type="ECO:0000256" key="11">
    <source>
        <dbReference type="ARBA" id="ARBA00054653"/>
    </source>
</evidence>
<dbReference type="AlphaFoldDB" id="A0A0V0RLW1"/>
<comment type="subunit">
    <text evidence="10">Component of the RNA polymerase III complex consisting of 17 subunits: a ten-subunit horseshoe-shaped catalytic core composed of POLR3A/RPC1, POLR3B/RPC2, POLR1C/RPAC1, POLR1D/RPAC2, POLR3K/RPC10, POLR2E/RPABC1, POLR2F/RPABC2, POLR2H/RPABC3, POLR2K/RPABC4 and POLR2L/RPABC5; a mobile stalk composed of two subunits POLR3H/RPC8 and CRCP/RPC9, protruding from the core and functioning primarily in transcription initiation; and additional subunits homologous to general transcription factors of the RNA polymerase II machinery, POLR3C/RPC3-POLR3F/RPC6-POLR3G/RPC7 heterotrimer required for transcription initiation and POLR3D/RPC4-POLR3E/RPC5 heterodimer involved in both transcription initiation and termination.</text>
</comment>
<comment type="subcellular location">
    <subcellularLocation>
        <location evidence="1">Nucleus</location>
    </subcellularLocation>
</comment>
<dbReference type="EMBL" id="JYDL01000131">
    <property type="protein sequence ID" value="KRX15438.1"/>
    <property type="molecule type" value="Genomic_DNA"/>
</dbReference>
<evidence type="ECO:0000259" key="15">
    <source>
        <dbReference type="PROSITE" id="PS51133"/>
    </source>
</evidence>
<evidence type="ECO:0000256" key="13">
    <source>
        <dbReference type="PROSITE-ProRule" id="PRU00472"/>
    </source>
</evidence>
<evidence type="ECO:0000256" key="7">
    <source>
        <dbReference type="ARBA" id="ARBA00023163"/>
    </source>
</evidence>
<dbReference type="PANTHER" id="PTHR11239:SF12">
    <property type="entry name" value="DNA-DIRECTED RNA POLYMERASE III SUBUNIT RPC10"/>
    <property type="match status" value="1"/>
</dbReference>
<feature type="domain" description="TFIIS-type" evidence="15">
    <location>
        <begin position="87"/>
        <end position="125"/>
    </location>
</feature>
<evidence type="ECO:0000313" key="16">
    <source>
        <dbReference type="EMBL" id="KRX15438.1"/>
    </source>
</evidence>
<keyword evidence="3 14" id="KW-0240">DNA-directed RNA polymerase</keyword>
<dbReference type="CDD" id="cd10509">
    <property type="entry name" value="Zn-ribbon_RPC11"/>
    <property type="match status" value="1"/>
</dbReference>
<sequence>MTSSHYELCKAEDADVVSHRFKMFFFCPFCNNFLKLFSGKKGLYYTCETCSFEEQVDNQYVFRTHPKMKELSHILGGPKAWENAQITEEKCPKCDGGQAYFMQIQIRSADEPMTTFYRCANNYFITLHVHQSLTTVKLQLFYIKNLMLTLRLAAFISCDIAILVSGHAQGDK</sequence>
<dbReference type="SUPFAM" id="SSF57783">
    <property type="entry name" value="Zinc beta-ribbon"/>
    <property type="match status" value="1"/>
</dbReference>
<evidence type="ECO:0000313" key="17">
    <source>
        <dbReference type="Proteomes" id="UP000054630"/>
    </source>
</evidence>
<dbReference type="GO" id="GO:0003676">
    <property type="term" value="F:nucleic acid binding"/>
    <property type="evidence" value="ECO:0007669"/>
    <property type="project" value="InterPro"/>
</dbReference>
<evidence type="ECO:0000256" key="6">
    <source>
        <dbReference type="ARBA" id="ARBA00022833"/>
    </source>
</evidence>
<protein>
    <recommendedName>
        <fullName evidence="2">DNA-directed RNA polymerase III subunit RPC10</fullName>
    </recommendedName>
    <alternativeName>
        <fullName evidence="12">DNA-directed RNA polymerase III subunit K</fullName>
    </alternativeName>
    <alternativeName>
        <fullName evidence="9">RNA polymerase III subunit C11</fullName>
    </alternativeName>
</protein>
<keyword evidence="4 14" id="KW-0479">Metal-binding</keyword>
<dbReference type="InterPro" id="IPR012164">
    <property type="entry name" value="Rpa12/Rpb9/Rpc10/TFS"/>
</dbReference>
<keyword evidence="6" id="KW-0862">Zinc</keyword>
<dbReference type="PANTHER" id="PTHR11239">
    <property type="entry name" value="DNA-DIRECTED RNA POLYMERASE"/>
    <property type="match status" value="1"/>
</dbReference>
<dbReference type="GO" id="GO:0008270">
    <property type="term" value="F:zinc ion binding"/>
    <property type="evidence" value="ECO:0007669"/>
    <property type="project" value="UniProtKB-KW"/>
</dbReference>
<dbReference type="Gene3D" id="2.20.25.10">
    <property type="match status" value="2"/>
</dbReference>
<evidence type="ECO:0000256" key="2">
    <source>
        <dbReference type="ARBA" id="ARBA00020093"/>
    </source>
</evidence>
<dbReference type="InterPro" id="IPR001529">
    <property type="entry name" value="Zn_ribbon_RPB9"/>
</dbReference>
<evidence type="ECO:0000256" key="4">
    <source>
        <dbReference type="ARBA" id="ARBA00022723"/>
    </source>
</evidence>
<keyword evidence="7 14" id="KW-0804">Transcription</keyword>
<evidence type="ECO:0000256" key="3">
    <source>
        <dbReference type="ARBA" id="ARBA00022478"/>
    </source>
</evidence>
<evidence type="ECO:0000256" key="9">
    <source>
        <dbReference type="ARBA" id="ARBA00029985"/>
    </source>
</evidence>
<organism evidence="16 17">
    <name type="scientific">Trichinella nelsoni</name>
    <dbReference type="NCBI Taxonomy" id="6336"/>
    <lineage>
        <taxon>Eukaryota</taxon>
        <taxon>Metazoa</taxon>
        <taxon>Ecdysozoa</taxon>
        <taxon>Nematoda</taxon>
        <taxon>Enoplea</taxon>
        <taxon>Dorylaimia</taxon>
        <taxon>Trichinellida</taxon>
        <taxon>Trichinellidae</taxon>
        <taxon>Trichinella</taxon>
    </lineage>
</organism>
<keyword evidence="8" id="KW-0539">Nucleus</keyword>
<name>A0A0V0RLW1_9BILA</name>
<reference evidence="16 17" key="1">
    <citation type="submission" date="2015-01" db="EMBL/GenBank/DDBJ databases">
        <title>Evolution of Trichinella species and genotypes.</title>
        <authorList>
            <person name="Korhonen P.K."/>
            <person name="Edoardo P."/>
            <person name="Giuseppe L.R."/>
            <person name="Gasser R.B."/>
        </authorList>
    </citation>
    <scope>NUCLEOTIDE SEQUENCE [LARGE SCALE GENOMIC DNA]</scope>
    <source>
        <strain evidence="16">ISS37</strain>
    </source>
</reference>
<evidence type="ECO:0000256" key="5">
    <source>
        <dbReference type="ARBA" id="ARBA00022771"/>
    </source>
</evidence>
<comment type="caution">
    <text evidence="16">The sequence shown here is derived from an EMBL/GenBank/DDBJ whole genome shotgun (WGS) entry which is preliminary data.</text>
</comment>